<sequence length="212" mass="24088">MSSLIFYIDEEQALIATDTLAVTPSGEPLLFCSKAIHLPHLNIVIAGTGQGGFATRWAMHVNDRMVINGINNLDFHTSKGLRELWSKYCTEFQVPPEATTTVYQFGFCQDSKKMVGIAYRSTNDFISEIRPYGLAAKPECTFPNGEYSIPAVFSEMMYEQRTIQEKNPKHERIYIGGKINVLHLNENGCSSYTLSEFFDFEEHEKKLFDNFS</sequence>
<dbReference type="EMBL" id="JAAILA010000003">
    <property type="protein sequence ID" value="NEX87291.1"/>
    <property type="molecule type" value="Genomic_DNA"/>
</dbReference>
<comment type="caution">
    <text evidence="1">The sequence shown here is derived from an EMBL/GenBank/DDBJ whole genome shotgun (WGS) entry which is preliminary data.</text>
</comment>
<organism evidence="1 2">
    <name type="scientific">Aeromonas rivipollensis</name>
    <dbReference type="NCBI Taxonomy" id="948519"/>
    <lineage>
        <taxon>Bacteria</taxon>
        <taxon>Pseudomonadati</taxon>
        <taxon>Pseudomonadota</taxon>
        <taxon>Gammaproteobacteria</taxon>
        <taxon>Aeromonadales</taxon>
        <taxon>Aeromonadaceae</taxon>
        <taxon>Aeromonas</taxon>
    </lineage>
</organism>
<keyword evidence="2" id="KW-1185">Reference proteome</keyword>
<accession>A0ABX0CU02</accession>
<evidence type="ECO:0000313" key="2">
    <source>
        <dbReference type="Proteomes" id="UP000472827"/>
    </source>
</evidence>
<dbReference type="RefSeq" id="WP_163135059.1">
    <property type="nucleotide sequence ID" value="NZ_JAAILA010000003.1"/>
</dbReference>
<name>A0ABX0CU02_9GAMM</name>
<gene>
    <name evidence="1" type="ORF">G4923_00980</name>
</gene>
<proteinExistence type="predicted"/>
<reference evidence="1 2" key="1">
    <citation type="submission" date="2020-02" db="EMBL/GenBank/DDBJ databases">
        <title>Genome sequencing of Aeromonas rivipollensis.</title>
        <authorList>
            <person name="Fono-Tamo Ubani E.K."/>
            <person name="Lekota K.E."/>
        </authorList>
    </citation>
    <scope>NUCLEOTIDE SEQUENCE [LARGE SCALE GENOMIC DNA]</scope>
    <source>
        <strain evidence="1 2">G78</strain>
    </source>
</reference>
<evidence type="ECO:0000313" key="1">
    <source>
        <dbReference type="EMBL" id="NEX87291.1"/>
    </source>
</evidence>
<dbReference type="Proteomes" id="UP000472827">
    <property type="component" value="Unassembled WGS sequence"/>
</dbReference>
<protein>
    <submittedName>
        <fullName evidence="1">Uncharacterized protein</fullName>
    </submittedName>
</protein>